<accession>A0A426ZM36</accession>
<evidence type="ECO:0000313" key="2">
    <source>
        <dbReference type="Proteomes" id="UP000287651"/>
    </source>
</evidence>
<dbReference type="EMBL" id="AMZH03005953">
    <property type="protein sequence ID" value="RRT65057.1"/>
    <property type="molecule type" value="Genomic_DNA"/>
</dbReference>
<name>A0A426ZM36_ENSVE</name>
<sequence length="74" mass="8199">INAALREGANGVMVGRAAYNKYALQELPFVCQSNHVPLLTQPLLNLFHSEPGNGLWKRKADTALRHCTVSHACW</sequence>
<protein>
    <recommendedName>
        <fullName evidence="3">DUS-like FMN-binding domain-containing protein</fullName>
    </recommendedName>
</protein>
<dbReference type="AlphaFoldDB" id="A0A426ZM36"/>
<evidence type="ECO:0008006" key="3">
    <source>
        <dbReference type="Google" id="ProtNLM"/>
    </source>
</evidence>
<evidence type="ECO:0000313" key="1">
    <source>
        <dbReference type="EMBL" id="RRT65057.1"/>
    </source>
</evidence>
<dbReference type="Proteomes" id="UP000287651">
    <property type="component" value="Unassembled WGS sequence"/>
</dbReference>
<organism evidence="1 2">
    <name type="scientific">Ensete ventricosum</name>
    <name type="common">Abyssinian banana</name>
    <name type="synonym">Musa ensete</name>
    <dbReference type="NCBI Taxonomy" id="4639"/>
    <lineage>
        <taxon>Eukaryota</taxon>
        <taxon>Viridiplantae</taxon>
        <taxon>Streptophyta</taxon>
        <taxon>Embryophyta</taxon>
        <taxon>Tracheophyta</taxon>
        <taxon>Spermatophyta</taxon>
        <taxon>Magnoliopsida</taxon>
        <taxon>Liliopsida</taxon>
        <taxon>Zingiberales</taxon>
        <taxon>Musaceae</taxon>
        <taxon>Ensete</taxon>
    </lineage>
</organism>
<comment type="caution">
    <text evidence="1">The sequence shown here is derived from an EMBL/GenBank/DDBJ whole genome shotgun (WGS) entry which is preliminary data.</text>
</comment>
<feature type="non-terminal residue" evidence="1">
    <location>
        <position position="1"/>
    </location>
</feature>
<reference evidence="1 2" key="1">
    <citation type="journal article" date="2014" name="Agronomy (Basel)">
        <title>A Draft Genome Sequence for Ensete ventricosum, the Drought-Tolerant Tree Against Hunger.</title>
        <authorList>
            <person name="Harrison J."/>
            <person name="Moore K.A."/>
            <person name="Paszkiewicz K."/>
            <person name="Jones T."/>
            <person name="Grant M."/>
            <person name="Ambacheew D."/>
            <person name="Muzemil S."/>
            <person name="Studholme D.J."/>
        </authorList>
    </citation>
    <scope>NUCLEOTIDE SEQUENCE [LARGE SCALE GENOMIC DNA]</scope>
</reference>
<proteinExistence type="predicted"/>
<gene>
    <name evidence="1" type="ORF">B296_00041352</name>
</gene>